<gene>
    <name evidence="2" type="ORF">ABR82_08735</name>
</gene>
<name>A0A0R2RR33_9BACT</name>
<dbReference type="AlphaFoldDB" id="A0A0R2RR33"/>
<accession>A0A0R2RR33</accession>
<sequence>MMGEVQKLISRAWMAWALLSVGQAQIGEEPVRKAERVEEEVRPATAVEEPVRRAQPAGTPKEQSSLGRLFTVQPAVRIESPQDGQVMPWETVDVFVQVENLSCEENGHRFHVILDNGSPIEHWNVLKPVILRGLAPGAHTLRVFLVKPDGKMLTNAEAFGRVDFCVRRQDFSNFQPVDHPYLTVNLPMDGVVIPDEGGKVWFDFTTHQAPLGKEKYRVKTVMNGVEMILSTRDPYPWAGLPEGRHRVVVELIDEDGDPVHEIFARVERTFEIVRTVRAVNPKEADSANLWLRR</sequence>
<evidence type="ECO:0000313" key="3">
    <source>
        <dbReference type="Proteomes" id="UP000051269"/>
    </source>
</evidence>
<dbReference type="Proteomes" id="UP000051269">
    <property type="component" value="Unassembled WGS sequence"/>
</dbReference>
<proteinExistence type="predicted"/>
<protein>
    <submittedName>
        <fullName evidence="2">Uncharacterized protein</fullName>
    </submittedName>
</protein>
<evidence type="ECO:0000313" key="2">
    <source>
        <dbReference type="EMBL" id="KRO62925.1"/>
    </source>
</evidence>
<dbReference type="EMBL" id="LIBO01000021">
    <property type="protein sequence ID" value="KRO62925.1"/>
    <property type="molecule type" value="Genomic_DNA"/>
</dbReference>
<organism evidence="2 3">
    <name type="scientific">Verrucomicrobia subdivision 6 bacterium BACL9 MAG-120507-bin52</name>
    <dbReference type="NCBI Taxonomy" id="1655590"/>
    <lineage>
        <taxon>Bacteria</taxon>
        <taxon>Pseudomonadati</taxon>
        <taxon>Verrucomicrobiota</taxon>
        <taxon>Verrucomicrobiia</taxon>
        <taxon>Verrucomicrobiales</taxon>
        <taxon>Verrucomicrobia subdivision 6</taxon>
    </lineage>
</organism>
<reference evidence="2 3" key="1">
    <citation type="submission" date="2015-10" db="EMBL/GenBank/DDBJ databases">
        <title>Metagenome-Assembled Genomes uncover a global brackish microbiome.</title>
        <authorList>
            <person name="Hugerth L.W."/>
            <person name="Larsson J."/>
            <person name="Alneberg J."/>
            <person name="Lindh M.V."/>
            <person name="Legrand C."/>
            <person name="Pinhassi J."/>
            <person name="Andersson A.F."/>
        </authorList>
    </citation>
    <scope>NUCLEOTIDE SEQUENCE [LARGE SCALE GENOMIC DNA]</scope>
    <source>
        <strain evidence="2">BACL18 MAG-120507-bin52</strain>
    </source>
</reference>
<comment type="caution">
    <text evidence="2">The sequence shown here is derived from an EMBL/GenBank/DDBJ whole genome shotgun (WGS) entry which is preliminary data.</text>
</comment>
<evidence type="ECO:0000256" key="1">
    <source>
        <dbReference type="SAM" id="MobiDB-lite"/>
    </source>
</evidence>
<feature type="region of interest" description="Disordered" evidence="1">
    <location>
        <begin position="42"/>
        <end position="64"/>
    </location>
</feature>